<proteinExistence type="predicted"/>
<dbReference type="Pfam" id="PF00480">
    <property type="entry name" value="ROK"/>
    <property type="match status" value="1"/>
</dbReference>
<dbReference type="CDD" id="cd24058">
    <property type="entry name" value="ASKHA_NBD_ROK_PPGK"/>
    <property type="match status" value="1"/>
</dbReference>
<dbReference type="EMBL" id="CP072648">
    <property type="protein sequence ID" value="QUW03950.1"/>
    <property type="molecule type" value="Genomic_DNA"/>
</dbReference>
<dbReference type="InterPro" id="IPR043129">
    <property type="entry name" value="ATPase_NBD"/>
</dbReference>
<evidence type="ECO:0000313" key="1">
    <source>
        <dbReference type="EMBL" id="QUW03950.1"/>
    </source>
</evidence>
<dbReference type="NCBIfam" id="NF045942">
    <property type="entry name" value="PolPhglucPhase"/>
    <property type="match status" value="1"/>
</dbReference>
<evidence type="ECO:0000313" key="2">
    <source>
        <dbReference type="Proteomes" id="UP000676506"/>
    </source>
</evidence>
<keyword evidence="2" id="KW-1185">Reference proteome</keyword>
<dbReference type="Proteomes" id="UP000676506">
    <property type="component" value="Chromosome 1"/>
</dbReference>
<organism evidence="1 2">
    <name type="scientific">Chloracidobacterium validum</name>
    <dbReference type="NCBI Taxonomy" id="2821543"/>
    <lineage>
        <taxon>Bacteria</taxon>
        <taxon>Pseudomonadati</taxon>
        <taxon>Acidobacteriota</taxon>
        <taxon>Terriglobia</taxon>
        <taxon>Terriglobales</taxon>
        <taxon>Acidobacteriaceae</taxon>
        <taxon>Chloracidobacterium</taxon>
    </lineage>
</organism>
<accession>A0ABX8BEJ8</accession>
<dbReference type="PANTHER" id="PTHR18964:SF146">
    <property type="entry name" value="POLYPHOSPHATE GLUCOKINASE"/>
    <property type="match status" value="1"/>
</dbReference>
<protein>
    <submittedName>
        <fullName evidence="1">ROK family protein</fullName>
    </submittedName>
</protein>
<dbReference type="Gene3D" id="3.30.420.40">
    <property type="match status" value="2"/>
</dbReference>
<dbReference type="PANTHER" id="PTHR18964">
    <property type="entry name" value="ROK (REPRESSOR, ORF, KINASE) FAMILY"/>
    <property type="match status" value="1"/>
</dbReference>
<name>A0ABX8BEJ8_9BACT</name>
<sequence length="256" mass="27225">MTKYALGIDIGGTGVKGAPVNLRTGELVHERFRLLTPQPATPSAVAETAFELIRHFGWSEQDGAIGIGLPSVVKHGVAHTAGNIDPTWIGCDAAALFKAVTGFNVVLLNDADAAGLAEMRFGAGRDLSGLVMVVTLGTGIGTAAFYQGQLIPNTELGHLIVREKDAERRASLAARERHDWSWKKWAGYVSEYLSELHRLLWCDAFILGGGASNKFDKFATYLTCPVPVLPAQMANLAGIIGAALATCPPSKTKVTK</sequence>
<dbReference type="SUPFAM" id="SSF53067">
    <property type="entry name" value="Actin-like ATPase domain"/>
    <property type="match status" value="1"/>
</dbReference>
<gene>
    <name evidence="1" type="ORF">J8C06_05585</name>
</gene>
<dbReference type="InterPro" id="IPR000600">
    <property type="entry name" value="ROK"/>
</dbReference>
<reference evidence="1 2" key="1">
    <citation type="submission" date="2021-03" db="EMBL/GenBank/DDBJ databases">
        <title>Genomic and phenotypic characterization of Chloracidobacterium isolates provides evidence for multiple species.</title>
        <authorList>
            <person name="Saini M.K."/>
            <person name="Costas A.M.G."/>
            <person name="Tank M."/>
            <person name="Bryant D.A."/>
        </authorList>
    </citation>
    <scope>NUCLEOTIDE SEQUENCE [LARGE SCALE GENOMIC DNA]</scope>
    <source>
        <strain evidence="1 2">BV2-C</strain>
    </source>
</reference>